<protein>
    <submittedName>
        <fullName evidence="1">Uncharacterized protein</fullName>
    </submittedName>
</protein>
<keyword evidence="2" id="KW-1185">Reference proteome</keyword>
<organism evidence="1 2">
    <name type="scientific">Nitrosomonas marina</name>
    <dbReference type="NCBI Taxonomy" id="917"/>
    <lineage>
        <taxon>Bacteria</taxon>
        <taxon>Pseudomonadati</taxon>
        <taxon>Pseudomonadota</taxon>
        <taxon>Betaproteobacteria</taxon>
        <taxon>Nitrosomonadales</taxon>
        <taxon>Nitrosomonadaceae</taxon>
        <taxon>Nitrosomonas</taxon>
    </lineage>
</organism>
<dbReference type="AlphaFoldDB" id="A0A1I0F5M3"/>
<reference evidence="2" key="1">
    <citation type="submission" date="2016-10" db="EMBL/GenBank/DDBJ databases">
        <authorList>
            <person name="Varghese N."/>
            <person name="Submissions S."/>
        </authorList>
    </citation>
    <scope>NUCLEOTIDE SEQUENCE [LARGE SCALE GENOMIC DNA]</scope>
    <source>
        <strain evidence="2">Nm71</strain>
    </source>
</reference>
<dbReference type="Proteomes" id="UP000199345">
    <property type="component" value="Unassembled WGS sequence"/>
</dbReference>
<evidence type="ECO:0000313" key="1">
    <source>
        <dbReference type="EMBL" id="SET52536.1"/>
    </source>
</evidence>
<dbReference type="EMBL" id="FOIA01000033">
    <property type="protein sequence ID" value="SET52536.1"/>
    <property type="molecule type" value="Genomic_DNA"/>
</dbReference>
<name>A0A1I0F5M3_9PROT</name>
<sequence>MPLNAVLTTGWPAISNGEMSALELHEKAESSGKNYRDALLAQIDPAKDILNLETTFRRRPSGYGPINQIVSNLVDQKEIIRCQVDAFAFAFLKNAKNFDTLMAIDSESLQRVKVQLEKWNNALYALTEFERLGKPLKEPWHSLEHTYLALRAIVGRASTRDERRALVVLLITGPASSNNIKDDLRLNYSLSKRVMGAMIKTGALEYREKTSHYAIRQDAIPVVLLLVRELMGLDMLAMLDAIKEHSYG</sequence>
<accession>A0A1I0F5M3</accession>
<gene>
    <name evidence="1" type="ORF">SAMN05216326_13313</name>
</gene>
<proteinExistence type="predicted"/>
<evidence type="ECO:0000313" key="2">
    <source>
        <dbReference type="Proteomes" id="UP000199345"/>
    </source>
</evidence>